<dbReference type="InterPro" id="IPR000917">
    <property type="entry name" value="Sulfatase_N"/>
</dbReference>
<dbReference type="SUPFAM" id="SSF53649">
    <property type="entry name" value="Alkaline phosphatase-like"/>
    <property type="match status" value="1"/>
</dbReference>
<protein>
    <submittedName>
        <fullName evidence="2">Sulfatase</fullName>
    </submittedName>
</protein>
<feature type="domain" description="Sulfatase N-terminal" evidence="1">
    <location>
        <begin position="52"/>
        <end position="350"/>
    </location>
</feature>
<reference evidence="2" key="1">
    <citation type="submission" date="2020-09" db="EMBL/GenBank/DDBJ databases">
        <title>Pelagicoccus enzymogenes sp. nov. with an EPS production, isolated from marine sediment.</title>
        <authorList>
            <person name="Feng X."/>
        </authorList>
    </citation>
    <scope>NUCLEOTIDE SEQUENCE</scope>
    <source>
        <strain evidence="2">NFK12</strain>
    </source>
</reference>
<proteinExistence type="predicted"/>
<name>A0A927F536_9BACT</name>
<keyword evidence="3" id="KW-1185">Reference proteome</keyword>
<comment type="caution">
    <text evidence="2">The sequence shown here is derived from an EMBL/GenBank/DDBJ whole genome shotgun (WGS) entry which is preliminary data.</text>
</comment>
<dbReference type="RefSeq" id="WP_191615690.1">
    <property type="nucleotide sequence ID" value="NZ_JACYFG010000006.1"/>
</dbReference>
<dbReference type="Proteomes" id="UP000622317">
    <property type="component" value="Unassembled WGS sequence"/>
</dbReference>
<dbReference type="EMBL" id="JACYFG010000006">
    <property type="protein sequence ID" value="MBD5778554.1"/>
    <property type="molecule type" value="Genomic_DNA"/>
</dbReference>
<dbReference type="CDD" id="cd16027">
    <property type="entry name" value="SGSH"/>
    <property type="match status" value="1"/>
</dbReference>
<sequence length="562" mass="63358">MTRTRPHRFEPIVSGNSLLRKCGPNLLLLVLLFAQALAYASSGSSGGDALRPNILFAISDDQSYAHTSFAGSRFVNTPAFDRIAEEGVYFSHCIAGSPGCAPSRSALVTGRHHWQNEQSGQHASAWLKQYVPFVDEIRRNGYFVGRTGKGVGPFQYARGASDDLWREEDAAGPELSEIRFDDEGREDTRRTTRLSPTDYFANFESFMSKRPSGVPFFFWYGGSEPHRRYEEGAWRRLGKKLADVDVPDFLPDNEVIRGDLLDYAIEIEWFDQHLMRMLRYLEEAGELDRTIVIVTSDNGMPFPRAKANGFDYGIRVPLAIRYPKAFPGGRIIDDPASFVDFAPTILELTGTQPLEMLPMTGHSFAEALRSNKSGSGVLENEYAFSGRERHSSSRYKNWGYPQRAIRSEKHLLIWNAKPERWPAGAPQRIDPEQANSLLPLYGLDAAGKHVSEWAFTDIDASPSKSYLVENYDDEEDGAYFWHAVGKRPEFELYDVSADPYCLSNLAGTSDYAGLEAKLKKALFAELRETNDPRVVGADKEVFDSYLRYSPMREFPAPEELQR</sequence>
<evidence type="ECO:0000313" key="2">
    <source>
        <dbReference type="EMBL" id="MBD5778554.1"/>
    </source>
</evidence>
<dbReference type="Pfam" id="PF00884">
    <property type="entry name" value="Sulfatase"/>
    <property type="match status" value="1"/>
</dbReference>
<dbReference type="AlphaFoldDB" id="A0A927F536"/>
<dbReference type="PANTHER" id="PTHR43751">
    <property type="entry name" value="SULFATASE"/>
    <property type="match status" value="1"/>
</dbReference>
<accession>A0A927F536</accession>
<evidence type="ECO:0000259" key="1">
    <source>
        <dbReference type="Pfam" id="PF00884"/>
    </source>
</evidence>
<dbReference type="PANTHER" id="PTHR43751:SF1">
    <property type="entry name" value="SULFATASE ATSG-RELATED"/>
    <property type="match status" value="1"/>
</dbReference>
<dbReference type="InterPro" id="IPR017850">
    <property type="entry name" value="Alkaline_phosphatase_core_sf"/>
</dbReference>
<evidence type="ECO:0000313" key="3">
    <source>
        <dbReference type="Proteomes" id="UP000622317"/>
    </source>
</evidence>
<dbReference type="Gene3D" id="3.40.720.10">
    <property type="entry name" value="Alkaline Phosphatase, subunit A"/>
    <property type="match status" value="1"/>
</dbReference>
<organism evidence="2 3">
    <name type="scientific">Pelagicoccus enzymogenes</name>
    <dbReference type="NCBI Taxonomy" id="2773457"/>
    <lineage>
        <taxon>Bacteria</taxon>
        <taxon>Pseudomonadati</taxon>
        <taxon>Verrucomicrobiota</taxon>
        <taxon>Opitutia</taxon>
        <taxon>Puniceicoccales</taxon>
        <taxon>Pelagicoccaceae</taxon>
        <taxon>Pelagicoccus</taxon>
    </lineage>
</organism>
<dbReference type="InterPro" id="IPR052701">
    <property type="entry name" value="GAG_Ulvan_Degrading_Sulfatases"/>
</dbReference>
<gene>
    <name evidence="2" type="ORF">IEN85_03560</name>
</gene>